<name>A0ABM5JYF3_DIAVI</name>
<keyword evidence="1" id="KW-0862">Zinc</keyword>
<dbReference type="PANTHER" id="PTHR35385:SF2">
    <property type="entry name" value="PROTEIN B, PUTATIVE-RELATED"/>
    <property type="match status" value="1"/>
</dbReference>
<feature type="domain" description="SWIM-type" evidence="2">
    <location>
        <begin position="420"/>
        <end position="460"/>
    </location>
</feature>
<dbReference type="RefSeq" id="XP_050502970.1">
    <property type="nucleotide sequence ID" value="XM_050647013.1"/>
</dbReference>
<reference evidence="3" key="1">
    <citation type="submission" date="2025-05" db="UniProtKB">
        <authorList>
            <consortium name="EnsemblMetazoa"/>
        </authorList>
    </citation>
    <scope>IDENTIFICATION</scope>
</reference>
<keyword evidence="1" id="KW-0479">Metal-binding</keyword>
<sequence length="691" mass="79081">MIIKEFPTLITIKNKHNHELNTAAVLKYRDVSNEVKEKLIDLFRQGHNPSSALNSHKLDLMMEYEDNDYYRIAADGKFLPSISIVTKLFEKEFNSKYGNLTDKENFDHLENLLNEYVKVHSARAGFSYTTDKEHYFVVLCTPIMLRIHKTVVQTSEVVMVDASGGVDKQRHRIYFLVTPTAAGGLPLGVIISDSEKESVFLEALTYLRNLVGTCAFNFKRHPKVFITDNDLKEINAIKKVFPESKTLLCQFHMLKSVWSWLCNQKHDVMKEDRQEIYFMFKNLLYSASLNCVNEAFSKLIFFTISKGYRKLNQYLNNLWRKKETWISYYRNALPLRGNNTTNYIEIVFRILKDCILNRTMAFNLTQLVDFILTRYELYLKQRLTDFGNGRYSSSLLKKMLPFKSSNDFSVEKQFDTPDIYKVKCLQEEQTVDIIRGICTCSLGTSGKMCKHSSAVIFSLENDIKTAYNLVCTSTKRDMLYIANGIRPPPEWFSPLQKSLDSSIQTLPETSGTQKYTELLAEDHGNDADSGESQTLSDQELAQLETLFDRIKNGAKSNPTIFVPAIQKMLFNATSFANTETGLVSALYTFGSYSGVEQKNKRTLKSTKSRRSHRIKIGVQPTAIGRRKYCLPGKRKVSAGRPAGSRLTIEALQPHNYTAFGHLPSRKRKAPHNLESCVYDNKSLGMTKQAKM</sequence>
<evidence type="ECO:0000313" key="4">
    <source>
        <dbReference type="Proteomes" id="UP001652700"/>
    </source>
</evidence>
<dbReference type="EnsemblMetazoa" id="XM_050647012.1">
    <property type="protein sequence ID" value="XP_050502969.1"/>
    <property type="gene ID" value="LOC126882196"/>
</dbReference>
<organism evidence="3 4">
    <name type="scientific">Diabrotica virgifera virgifera</name>
    <name type="common">western corn rootworm</name>
    <dbReference type="NCBI Taxonomy" id="50390"/>
    <lineage>
        <taxon>Eukaryota</taxon>
        <taxon>Metazoa</taxon>
        <taxon>Ecdysozoa</taxon>
        <taxon>Arthropoda</taxon>
        <taxon>Hexapoda</taxon>
        <taxon>Insecta</taxon>
        <taxon>Pterygota</taxon>
        <taxon>Neoptera</taxon>
        <taxon>Endopterygota</taxon>
        <taxon>Coleoptera</taxon>
        <taxon>Polyphaga</taxon>
        <taxon>Cucujiformia</taxon>
        <taxon>Chrysomeloidea</taxon>
        <taxon>Chrysomelidae</taxon>
        <taxon>Galerucinae</taxon>
        <taxon>Diabroticina</taxon>
        <taxon>Diabroticites</taxon>
        <taxon>Diabrotica</taxon>
    </lineage>
</organism>
<protein>
    <recommendedName>
        <fullName evidence="2">SWIM-type domain-containing protein</fullName>
    </recommendedName>
</protein>
<dbReference type="InterPro" id="IPR007527">
    <property type="entry name" value="Znf_SWIM"/>
</dbReference>
<dbReference type="InterPro" id="IPR018289">
    <property type="entry name" value="MULE_transposase_dom"/>
</dbReference>
<dbReference type="Pfam" id="PF10551">
    <property type="entry name" value="MULE"/>
    <property type="match status" value="1"/>
</dbReference>
<dbReference type="PANTHER" id="PTHR35385">
    <property type="entry name" value="PROTEIN B, PUTATIVE-RELATED-RELATED"/>
    <property type="match status" value="1"/>
</dbReference>
<evidence type="ECO:0000313" key="3">
    <source>
        <dbReference type="EnsemblMetazoa" id="XP_050502969.1"/>
    </source>
</evidence>
<evidence type="ECO:0000259" key="2">
    <source>
        <dbReference type="PROSITE" id="PS50966"/>
    </source>
</evidence>
<dbReference type="Proteomes" id="UP001652700">
    <property type="component" value="Unplaced"/>
</dbReference>
<proteinExistence type="predicted"/>
<dbReference type="EnsemblMetazoa" id="XM_050647013.1">
    <property type="protein sequence ID" value="XP_050502970.1"/>
    <property type="gene ID" value="LOC126882196"/>
</dbReference>
<dbReference type="GeneID" id="126882196"/>
<dbReference type="RefSeq" id="XP_050502969.1">
    <property type="nucleotide sequence ID" value="XM_050647012.1"/>
</dbReference>
<keyword evidence="4" id="KW-1185">Reference proteome</keyword>
<keyword evidence="1" id="KW-0863">Zinc-finger</keyword>
<dbReference type="PROSITE" id="PS50966">
    <property type="entry name" value="ZF_SWIM"/>
    <property type="match status" value="1"/>
</dbReference>
<accession>A0ABM5JYF3</accession>
<evidence type="ECO:0000256" key="1">
    <source>
        <dbReference type="PROSITE-ProRule" id="PRU00325"/>
    </source>
</evidence>